<sequence length="227" mass="25770">MIQETEDWFPRQYTNSLTQRAFTNTYAVCDPTASDCQFSANLCAPICCNFVDPLYSVYLFAVSRCEWHRSHALASIANCYPVLPKVERCLDASCPYYAVTFHFPSIKPELAGPAYLSQLWSVVGAHTSHSSTTISSPHSPPRATRPQRCSTTVSSRHGRYLNTRWLMKKLGWNERLCTGNVDDSYQMRLQPFLVDRQCARPSLSTFNQCAGAKLSSRKKELSTDYWL</sequence>
<gene>
    <name evidence="1" type="ORF">R3P38DRAFT_1860207</name>
</gene>
<comment type="caution">
    <text evidence="1">The sequence shown here is derived from an EMBL/GenBank/DDBJ whole genome shotgun (WGS) entry which is preliminary data.</text>
</comment>
<reference evidence="1 2" key="1">
    <citation type="journal article" date="2024" name="J Genomics">
        <title>Draft genome sequencing and assembly of Favolaschia claudopus CIRM-BRFM 2984 isolated from oak limbs.</title>
        <authorList>
            <person name="Navarro D."/>
            <person name="Drula E."/>
            <person name="Chaduli D."/>
            <person name="Cazenave R."/>
            <person name="Ahrendt S."/>
            <person name="Wang J."/>
            <person name="Lipzen A."/>
            <person name="Daum C."/>
            <person name="Barry K."/>
            <person name="Grigoriev I.V."/>
            <person name="Favel A."/>
            <person name="Rosso M.N."/>
            <person name="Martin F."/>
        </authorList>
    </citation>
    <scope>NUCLEOTIDE SEQUENCE [LARGE SCALE GENOMIC DNA]</scope>
    <source>
        <strain evidence="1 2">CIRM-BRFM 2984</strain>
    </source>
</reference>
<accession>A0AAW0DBP8</accession>
<name>A0AAW0DBP8_9AGAR</name>
<dbReference type="EMBL" id="JAWWNJ010000009">
    <property type="protein sequence ID" value="KAK7048338.1"/>
    <property type="molecule type" value="Genomic_DNA"/>
</dbReference>
<organism evidence="1 2">
    <name type="scientific">Favolaschia claudopus</name>
    <dbReference type="NCBI Taxonomy" id="2862362"/>
    <lineage>
        <taxon>Eukaryota</taxon>
        <taxon>Fungi</taxon>
        <taxon>Dikarya</taxon>
        <taxon>Basidiomycota</taxon>
        <taxon>Agaricomycotina</taxon>
        <taxon>Agaricomycetes</taxon>
        <taxon>Agaricomycetidae</taxon>
        <taxon>Agaricales</taxon>
        <taxon>Marasmiineae</taxon>
        <taxon>Mycenaceae</taxon>
        <taxon>Favolaschia</taxon>
    </lineage>
</organism>
<protein>
    <submittedName>
        <fullName evidence="1">Uncharacterized protein</fullName>
    </submittedName>
</protein>
<dbReference type="Proteomes" id="UP001362999">
    <property type="component" value="Unassembled WGS sequence"/>
</dbReference>
<keyword evidence="2" id="KW-1185">Reference proteome</keyword>
<dbReference type="AlphaFoldDB" id="A0AAW0DBP8"/>
<evidence type="ECO:0000313" key="2">
    <source>
        <dbReference type="Proteomes" id="UP001362999"/>
    </source>
</evidence>
<evidence type="ECO:0000313" key="1">
    <source>
        <dbReference type="EMBL" id="KAK7048338.1"/>
    </source>
</evidence>
<proteinExistence type="predicted"/>